<evidence type="ECO:0000313" key="2">
    <source>
        <dbReference type="EMBL" id="KAF0760554.1"/>
    </source>
</evidence>
<dbReference type="EMBL" id="VUJU01002640">
    <property type="protein sequence ID" value="KAF0760554.1"/>
    <property type="molecule type" value="Genomic_DNA"/>
</dbReference>
<feature type="transmembrane region" description="Helical" evidence="1">
    <location>
        <begin position="168"/>
        <end position="187"/>
    </location>
</feature>
<keyword evidence="3" id="KW-1185">Reference proteome</keyword>
<keyword evidence="1" id="KW-1133">Transmembrane helix</keyword>
<dbReference type="Proteomes" id="UP000478052">
    <property type="component" value="Unassembled WGS sequence"/>
</dbReference>
<comment type="caution">
    <text evidence="2">The sequence shown here is derived from an EMBL/GenBank/DDBJ whole genome shotgun (WGS) entry which is preliminary data.</text>
</comment>
<protein>
    <submittedName>
        <fullName evidence="2">MADF domain-containing protein</fullName>
    </submittedName>
</protein>
<accession>A0A6G0YRT0</accession>
<reference evidence="2 3" key="1">
    <citation type="submission" date="2019-08" db="EMBL/GenBank/DDBJ databases">
        <title>Whole genome of Aphis craccivora.</title>
        <authorList>
            <person name="Voronova N.V."/>
            <person name="Shulinski R.S."/>
            <person name="Bandarenka Y.V."/>
            <person name="Zhorov D.G."/>
            <person name="Warner D."/>
        </authorList>
    </citation>
    <scope>NUCLEOTIDE SEQUENCE [LARGE SCALE GENOMIC DNA]</scope>
    <source>
        <strain evidence="2">180601</strain>
        <tissue evidence="2">Whole Body</tissue>
    </source>
</reference>
<keyword evidence="1" id="KW-0812">Transmembrane</keyword>
<name>A0A6G0YRT0_APHCR</name>
<proteinExistence type="predicted"/>
<sequence>MNPTQYTFQKILTKAASVAAPSKSSYTMSLKPSIISDFMAEIKHEEHSDTLSISKNIDDNDNEFYINLISAINESNPLWDHHLPMSDRYEHIKQVLWNDIYIYRTEWYISNRERTMLGKKNPASGAAGGKKCWCHMHNIPLSIKKISHLDKEDNIEQRTKPTKNQKMILLKFNFNYIFSICCISQYMTSKI</sequence>
<evidence type="ECO:0000256" key="1">
    <source>
        <dbReference type="SAM" id="Phobius"/>
    </source>
</evidence>
<organism evidence="2 3">
    <name type="scientific">Aphis craccivora</name>
    <name type="common">Cowpea aphid</name>
    <dbReference type="NCBI Taxonomy" id="307492"/>
    <lineage>
        <taxon>Eukaryota</taxon>
        <taxon>Metazoa</taxon>
        <taxon>Ecdysozoa</taxon>
        <taxon>Arthropoda</taxon>
        <taxon>Hexapoda</taxon>
        <taxon>Insecta</taxon>
        <taxon>Pterygota</taxon>
        <taxon>Neoptera</taxon>
        <taxon>Paraneoptera</taxon>
        <taxon>Hemiptera</taxon>
        <taxon>Sternorrhyncha</taxon>
        <taxon>Aphidomorpha</taxon>
        <taxon>Aphidoidea</taxon>
        <taxon>Aphididae</taxon>
        <taxon>Aphidini</taxon>
        <taxon>Aphis</taxon>
        <taxon>Aphis</taxon>
    </lineage>
</organism>
<keyword evidence="1" id="KW-0472">Membrane</keyword>
<dbReference type="AlphaFoldDB" id="A0A6G0YRT0"/>
<evidence type="ECO:0000313" key="3">
    <source>
        <dbReference type="Proteomes" id="UP000478052"/>
    </source>
</evidence>
<gene>
    <name evidence="2" type="ORF">FWK35_00009932</name>
</gene>